<dbReference type="CDD" id="cd14256">
    <property type="entry name" value="Dockerin_I"/>
    <property type="match status" value="1"/>
</dbReference>
<protein>
    <recommendedName>
        <fullName evidence="3">Dockerin domain-containing protein</fullName>
    </recommendedName>
</protein>
<dbReference type="Gene3D" id="1.10.1330.10">
    <property type="entry name" value="Dockerin domain"/>
    <property type="match status" value="1"/>
</dbReference>
<dbReference type="InterPro" id="IPR018247">
    <property type="entry name" value="EF_Hand_1_Ca_BS"/>
</dbReference>
<organism evidence="1 2">
    <name type="scientific">Candidatus Woesebacteria bacterium GW2011_GWA1_37_8</name>
    <dbReference type="NCBI Taxonomy" id="1618546"/>
    <lineage>
        <taxon>Bacteria</taxon>
        <taxon>Candidatus Woeseibacteriota</taxon>
    </lineage>
</organism>
<evidence type="ECO:0000313" key="2">
    <source>
        <dbReference type="Proteomes" id="UP000034603"/>
    </source>
</evidence>
<dbReference type="InterPro" id="IPR013783">
    <property type="entry name" value="Ig-like_fold"/>
</dbReference>
<evidence type="ECO:0000313" key="1">
    <source>
        <dbReference type="EMBL" id="KKQ46368.1"/>
    </source>
</evidence>
<dbReference type="AlphaFoldDB" id="A0A0G0HT91"/>
<dbReference type="SUPFAM" id="SSF63446">
    <property type="entry name" value="Type I dockerin domain"/>
    <property type="match status" value="1"/>
</dbReference>
<dbReference type="SUPFAM" id="SSF51445">
    <property type="entry name" value="(Trans)glycosidases"/>
    <property type="match status" value="1"/>
</dbReference>
<proteinExistence type="predicted"/>
<dbReference type="GO" id="GO:0000272">
    <property type="term" value="P:polysaccharide catabolic process"/>
    <property type="evidence" value="ECO:0007669"/>
    <property type="project" value="InterPro"/>
</dbReference>
<dbReference type="PROSITE" id="PS00018">
    <property type="entry name" value="EF_HAND_1"/>
    <property type="match status" value="1"/>
</dbReference>
<dbReference type="Gene3D" id="2.60.40.10">
    <property type="entry name" value="Immunoglobulins"/>
    <property type="match status" value="1"/>
</dbReference>
<comment type="caution">
    <text evidence="1">The sequence shown here is derived from an EMBL/GenBank/DDBJ whole genome shotgun (WGS) entry which is preliminary data.</text>
</comment>
<dbReference type="InterPro" id="IPR036439">
    <property type="entry name" value="Dockerin_dom_sf"/>
</dbReference>
<dbReference type="InterPro" id="IPR017853">
    <property type="entry name" value="GH"/>
</dbReference>
<evidence type="ECO:0008006" key="3">
    <source>
        <dbReference type="Google" id="ProtNLM"/>
    </source>
</evidence>
<dbReference type="EMBL" id="LBTR01000001">
    <property type="protein sequence ID" value="KKQ46368.1"/>
    <property type="molecule type" value="Genomic_DNA"/>
</dbReference>
<dbReference type="Gene3D" id="3.20.20.80">
    <property type="entry name" value="Glycosidases"/>
    <property type="match status" value="1"/>
</dbReference>
<gene>
    <name evidence="1" type="ORF">US62_C0001G0011</name>
</gene>
<reference evidence="1 2" key="1">
    <citation type="journal article" date="2015" name="Nature">
        <title>rRNA introns, odd ribosomes, and small enigmatic genomes across a large radiation of phyla.</title>
        <authorList>
            <person name="Brown C.T."/>
            <person name="Hug L.A."/>
            <person name="Thomas B.C."/>
            <person name="Sharon I."/>
            <person name="Castelle C.J."/>
            <person name="Singh A."/>
            <person name="Wilkins M.J."/>
            <person name="Williams K.H."/>
            <person name="Banfield J.F."/>
        </authorList>
    </citation>
    <scope>NUCLEOTIDE SEQUENCE [LARGE SCALE GENOMIC DNA]</scope>
</reference>
<name>A0A0G0HT91_9BACT</name>
<dbReference type="Proteomes" id="UP000034603">
    <property type="component" value="Unassembled WGS sequence"/>
</dbReference>
<sequence length="880" mass="98855">MRRLLILTSLFLCLGFFLVYPRNIFAQQGPTINSISDNRSSYQGSQIPKYEKLEISFQVANTVAQNLQLPYEPPVPSGLKEADLGISVDAELLPPGETDWNNAYTQPAFYYQDFSMLSKNNGTRDWIYPNGNFSWKVRYAPNQVGNWQYRIKVRDASGSSTSNISGFSVVASGSKGFIRVAQSDKRYFEFDNGSYFAGLGYNMNYNHVNWVNPISQNQSNFQSMGQNGVQLIRVWLSQWSIFGAGWNPWKAFGNTGGDPPMELLTSNVNQYLESDHELALKVGTVYPCVFHDPYQNAPIAVKPNTTYQIRIFYYPDNIVGEGGFVAKLGTWQGCNSATAITPYVRQGANASWQWLTGTFTTGNQDFIDHLFLQLENITSGSVRVSEVEIKELQNNIAVGANILQKPKMDHHRYFDQRNSFSFDQVVELAKQNSVYLRPVIGDHREWTFTHIDHSGNPTGDFNPVSYYFYGPSDTSITKTRWLQKAWWRYLEARWGYSTNIHSWEYVNEGDPGYSGHRISVNMMGEYMGQFSPHQMVSTSVWTGTTSSWNLNNYPGIDFADVHCYIRRSGNPCVPLTDFYDEAQATIDASSQWGTQSNTRWPTVRGETGFVVDNNLVQDSDIRKDTNGVWLHNFLWAGLNSGGLIESYWFENFHIYDCPGGVVPCPLTFDHRDRFKPLSDFLVNIPLNQGGYTDIGALGYDNNSIRVIGQKNIQKKLAHLWIQNKKHTWCAVVGGISGCSQTWDLGRLTGSVTISGFSVNETLPVEYWQFDNGANLAKTSSQIPTNNQGELIINLNNLASVTTDVGVKIGNYNQSISITPTISPTPILGDANNDGRVDGADYVIWLNHYNLNVTGPANGDFNNSGNVDGADYVIWLNNYGV</sequence>
<accession>A0A0G0HT91</accession>